<feature type="binding site" evidence="6">
    <location>
        <position position="68"/>
    </location>
    <ligand>
        <name>GTP</name>
        <dbReference type="ChEBI" id="CHEBI:37565"/>
    </ligand>
</feature>
<organism evidence="7 8">
    <name type="scientific">Methanosarcina vacuolata Z-761</name>
    <dbReference type="NCBI Taxonomy" id="1434123"/>
    <lineage>
        <taxon>Archaea</taxon>
        <taxon>Methanobacteriati</taxon>
        <taxon>Methanobacteriota</taxon>
        <taxon>Stenosarchaea group</taxon>
        <taxon>Methanomicrobia</taxon>
        <taxon>Methanosarcinales</taxon>
        <taxon>Methanosarcinaceae</taxon>
        <taxon>Methanosarcina</taxon>
    </lineage>
</organism>
<evidence type="ECO:0000313" key="8">
    <source>
        <dbReference type="Proteomes" id="UP000033096"/>
    </source>
</evidence>
<evidence type="ECO:0000256" key="2">
    <source>
        <dbReference type="ARBA" id="ARBA00022741"/>
    </source>
</evidence>
<dbReference type="PIRSF" id="PIRSF006533">
    <property type="entry name" value="UCP006533"/>
    <property type="match status" value="1"/>
</dbReference>
<dbReference type="STRING" id="1434123.MSVAZ_0652"/>
<dbReference type="UniPathway" id="UPA00241"/>
<comment type="catalytic activity">
    <reaction evidence="6">
        <text>3'-dephospho-CoA + GTP = GDP + CoA + H(+)</text>
        <dbReference type="Rhea" id="RHEA:61156"/>
        <dbReference type="ChEBI" id="CHEBI:15378"/>
        <dbReference type="ChEBI" id="CHEBI:37565"/>
        <dbReference type="ChEBI" id="CHEBI:57287"/>
        <dbReference type="ChEBI" id="CHEBI:57328"/>
        <dbReference type="ChEBI" id="CHEBI:58189"/>
        <dbReference type="EC" id="2.7.1.237"/>
    </reaction>
</comment>
<dbReference type="InterPro" id="IPR007164">
    <property type="entry name" value="GTP-dep_dephospho-CoA_kin"/>
</dbReference>
<dbReference type="AlphaFoldDB" id="A0A0E3LGQ3"/>
<comment type="function">
    <text evidence="6">Catalyzes the GTP-dependent phosphorylation of the 3'-hydroxyl group of dephosphocoenzyme A to form coenzyme A (CoA).</text>
</comment>
<protein>
    <recommendedName>
        <fullName evidence="6">GTP-dependent dephospho-CoA kinase</fullName>
        <ecNumber evidence="6">2.7.1.237</ecNumber>
    </recommendedName>
    <alternativeName>
        <fullName evidence="6">Dephospho-coenzyme A kinase</fullName>
        <shortName evidence="6">DPCK</shortName>
    </alternativeName>
</protein>
<dbReference type="PANTHER" id="PTHR40732">
    <property type="entry name" value="UPF0218 PROTEIN TK1697"/>
    <property type="match status" value="1"/>
</dbReference>
<dbReference type="HAMAP" id="MF_00590">
    <property type="entry name" value="Dephospho_CoA_kinase_GTP_dep"/>
    <property type="match status" value="1"/>
</dbReference>
<comment type="caution">
    <text evidence="6">Lacks conserved residue(s) required for the propagation of feature annotation.</text>
</comment>
<dbReference type="PATRIC" id="fig|1434123.4.peg.740"/>
<dbReference type="PANTHER" id="PTHR40732:SF1">
    <property type="entry name" value="GTP-DEPENDENT DEPHOSPHO-COA KINASE"/>
    <property type="match status" value="1"/>
</dbReference>
<keyword evidence="1 6" id="KW-0808">Transferase</keyword>
<dbReference type="Pfam" id="PF04019">
    <property type="entry name" value="DUF359"/>
    <property type="match status" value="1"/>
</dbReference>
<accession>A0A0E3LGQ3</accession>
<reference evidence="7 8" key="1">
    <citation type="submission" date="2014-07" db="EMBL/GenBank/DDBJ databases">
        <title>Methanogenic archaea and the global carbon cycle.</title>
        <authorList>
            <person name="Henriksen J.R."/>
            <person name="Luke J."/>
            <person name="Reinhart S."/>
            <person name="Benedict M.N."/>
            <person name="Youngblut N.D."/>
            <person name="Metcalf M.E."/>
            <person name="Whitaker R.J."/>
            <person name="Metcalf W.W."/>
        </authorList>
    </citation>
    <scope>NUCLEOTIDE SEQUENCE [LARGE SCALE GENOMIC DNA]</scope>
    <source>
        <strain evidence="7 8">Z-761</strain>
    </source>
</reference>
<dbReference type="Proteomes" id="UP000033096">
    <property type="component" value="Chromosome"/>
</dbReference>
<sequence length="195" mass="21930">MSVHIELPRELRPLMKKPLGILYRGKGRDTIEKFEGELGSPTKLISVGDVTTFHLLEVGIIPDICIVDNRTKRKPVSSDVSARNMDKVYSEVSVDNPAGIITDELIKTLCEAFAFEKPLRIFVRGEEDLATLPVILLAPLDSVVLYGQPDEGVVFVKVTEEKKGEIRTLFEKLISKNQNYELDKLRRILDGHKNS</sequence>
<dbReference type="GO" id="GO:0015937">
    <property type="term" value="P:coenzyme A biosynthetic process"/>
    <property type="evidence" value="ECO:0007669"/>
    <property type="project" value="UniProtKB-UniRule"/>
</dbReference>
<dbReference type="EMBL" id="CP009520">
    <property type="protein sequence ID" value="AKB42921.1"/>
    <property type="molecule type" value="Genomic_DNA"/>
</dbReference>
<keyword evidence="2 6" id="KW-0547">Nucleotide-binding</keyword>
<dbReference type="HOGENOM" id="CLU_120795_1_0_2"/>
<comment type="pathway">
    <text evidence="6">Cofactor biosynthesis; coenzyme A biosynthesis.</text>
</comment>
<feature type="binding site" evidence="6">
    <location>
        <position position="50"/>
    </location>
    <ligand>
        <name>GTP</name>
        <dbReference type="ChEBI" id="CHEBI:37565"/>
    </ligand>
</feature>
<keyword evidence="4 6" id="KW-0173">Coenzyme A biosynthesis</keyword>
<dbReference type="KEGG" id="mvc:MSVAZ_0652"/>
<keyword evidence="8" id="KW-1185">Reference proteome</keyword>
<dbReference type="EC" id="2.7.1.237" evidence="6"/>
<evidence type="ECO:0000256" key="3">
    <source>
        <dbReference type="ARBA" id="ARBA00022777"/>
    </source>
</evidence>
<proteinExistence type="inferred from homology"/>
<evidence type="ECO:0000256" key="5">
    <source>
        <dbReference type="ARBA" id="ARBA00023134"/>
    </source>
</evidence>
<comment type="similarity">
    <text evidence="6">Belongs to the GTP-dependent DPCK family.</text>
</comment>
<keyword evidence="5 6" id="KW-0342">GTP-binding</keyword>
<evidence type="ECO:0000256" key="1">
    <source>
        <dbReference type="ARBA" id="ARBA00022679"/>
    </source>
</evidence>
<evidence type="ECO:0000256" key="4">
    <source>
        <dbReference type="ARBA" id="ARBA00022993"/>
    </source>
</evidence>
<evidence type="ECO:0000313" key="7">
    <source>
        <dbReference type="EMBL" id="AKB42921.1"/>
    </source>
</evidence>
<dbReference type="RefSeq" id="WP_048118100.1">
    <property type="nucleotide sequence ID" value="NZ_CP009520.1"/>
</dbReference>
<feature type="binding site" evidence="6">
    <location>
        <position position="127"/>
    </location>
    <ligand>
        <name>GTP</name>
        <dbReference type="ChEBI" id="CHEBI:37565"/>
    </ligand>
</feature>
<gene>
    <name evidence="7" type="ORF">MSVAZ_0652</name>
</gene>
<name>A0A0E3LGQ3_9EURY</name>
<dbReference type="GO" id="GO:0016301">
    <property type="term" value="F:kinase activity"/>
    <property type="evidence" value="ECO:0007669"/>
    <property type="project" value="UniProtKB-UniRule"/>
</dbReference>
<dbReference type="GO" id="GO:0005525">
    <property type="term" value="F:GTP binding"/>
    <property type="evidence" value="ECO:0007669"/>
    <property type="project" value="UniProtKB-UniRule"/>
</dbReference>
<feature type="binding site" evidence="6">
    <location>
        <position position="150"/>
    </location>
    <ligand>
        <name>GTP</name>
        <dbReference type="ChEBI" id="CHEBI:37565"/>
    </ligand>
</feature>
<evidence type="ECO:0000256" key="6">
    <source>
        <dbReference type="HAMAP-Rule" id="MF_00590"/>
    </source>
</evidence>
<keyword evidence="3 6" id="KW-0418">Kinase</keyword>
<feature type="binding site" evidence="6">
    <location>
        <position position="49"/>
    </location>
    <ligand>
        <name>GTP</name>
        <dbReference type="ChEBI" id="CHEBI:37565"/>
    </ligand>
</feature>
<dbReference type="GeneID" id="24809033"/>